<accession>A0A7E6FSP7</accession>
<dbReference type="FunFam" id="3.50.50.60:FF:000138">
    <property type="entry name" value="Flavin-containing monooxygenase"/>
    <property type="match status" value="1"/>
</dbReference>
<evidence type="ECO:0000256" key="1">
    <source>
        <dbReference type="ARBA" id="ARBA00001974"/>
    </source>
</evidence>
<name>A0A7E6FSP7_9MOLL</name>
<dbReference type="RefSeq" id="XP_036370579.1">
    <property type="nucleotide sequence ID" value="XM_036514686.1"/>
</dbReference>
<protein>
    <recommendedName>
        <fullName evidence="8">Flavin-containing monooxygenase</fullName>
        <ecNumber evidence="8">1.-.-.-</ecNumber>
    </recommendedName>
</protein>
<evidence type="ECO:0000313" key="9">
    <source>
        <dbReference type="Proteomes" id="UP000515154"/>
    </source>
</evidence>
<dbReference type="PRINTS" id="PR00370">
    <property type="entry name" value="FMOXYGENASE"/>
</dbReference>
<dbReference type="InterPro" id="IPR050346">
    <property type="entry name" value="FMO-like"/>
</dbReference>
<dbReference type="InterPro" id="IPR020946">
    <property type="entry name" value="Flavin_mOase-like"/>
</dbReference>
<dbReference type="InterPro" id="IPR000960">
    <property type="entry name" value="Flavin_mOase"/>
</dbReference>
<evidence type="ECO:0000256" key="5">
    <source>
        <dbReference type="ARBA" id="ARBA00022857"/>
    </source>
</evidence>
<dbReference type="Gene3D" id="3.50.50.60">
    <property type="entry name" value="FAD/NAD(P)-binding domain"/>
    <property type="match status" value="2"/>
</dbReference>
<evidence type="ECO:0000256" key="7">
    <source>
        <dbReference type="ARBA" id="ARBA00023033"/>
    </source>
</evidence>
<proteinExistence type="inferred from homology"/>
<dbReference type="Proteomes" id="UP000515154">
    <property type="component" value="Linkage group LG28"/>
</dbReference>
<dbReference type="SUPFAM" id="SSF51905">
    <property type="entry name" value="FAD/NAD(P)-binding domain"/>
    <property type="match status" value="2"/>
</dbReference>
<evidence type="ECO:0000256" key="3">
    <source>
        <dbReference type="ARBA" id="ARBA00022630"/>
    </source>
</evidence>
<dbReference type="InterPro" id="IPR036188">
    <property type="entry name" value="FAD/NAD-bd_sf"/>
</dbReference>
<evidence type="ECO:0000256" key="6">
    <source>
        <dbReference type="ARBA" id="ARBA00023002"/>
    </source>
</evidence>
<keyword evidence="9" id="KW-1185">Reference proteome</keyword>
<comment type="cofactor">
    <cofactor evidence="1 8">
        <name>FAD</name>
        <dbReference type="ChEBI" id="CHEBI:57692"/>
    </cofactor>
</comment>
<reference evidence="10" key="1">
    <citation type="submission" date="2025-08" db="UniProtKB">
        <authorList>
            <consortium name="RefSeq"/>
        </authorList>
    </citation>
    <scope>IDENTIFICATION</scope>
</reference>
<dbReference type="AlphaFoldDB" id="A0A7E6FSP7"/>
<dbReference type="PANTHER" id="PTHR23023">
    <property type="entry name" value="DIMETHYLANILINE MONOOXYGENASE"/>
    <property type="match status" value="1"/>
</dbReference>
<comment type="similarity">
    <text evidence="2 8">Belongs to the FMO family.</text>
</comment>
<evidence type="ECO:0000256" key="4">
    <source>
        <dbReference type="ARBA" id="ARBA00022827"/>
    </source>
</evidence>
<keyword evidence="7 8" id="KW-0503">Monooxygenase</keyword>
<dbReference type="Pfam" id="PF00743">
    <property type="entry name" value="FMO-like"/>
    <property type="match status" value="2"/>
</dbReference>
<sequence length="460" mass="52426">MPFNLQLPKDSNPGGEKLFRKNVPSQMAYKQKVAVIGCGPAGLCMLRYLMRISGDHAQTSEYFEAVGFEQQNRVGGTWVYDENVSSGEEVRPWQSSIYKNLRTNLPKHVMSFRNFPYPENSPSFLHHSEVLAYLEDYANHFGLHQYIKFQTQVTLVEPCLAKSFLPSPVKWKVTYKKYQESAEMGAKEVSQIFDAVAVCNGHYSVPYSPSFIGEEKFQGTILHSHDYRSPEQFSGKIIVCVGAKSSGIDIGIELSSVAKKVFLSHRGDPLTSELPKNMIQKPEIQEFISNYVVFENGETEQVDAVVLCTGYKFSFPFLHDKCNLKTLHNRVTPLYKHLVHADFHNFFFLGICSQVAPFPMLDMQAAFCKAVLQGQVSLPSTSEMIRDANEDFEERLKSGLAKHHAHLMGSRQWEYNDELADMCNVPRLPVQIMNVYKFVEQRRSKFPMVYKKVPVAYHAK</sequence>
<evidence type="ECO:0000313" key="10">
    <source>
        <dbReference type="RefSeq" id="XP_036370579.1"/>
    </source>
</evidence>
<dbReference type="EC" id="1.-.-.-" evidence="8"/>
<organism evidence="9 10">
    <name type="scientific">Octopus sinensis</name>
    <name type="common">East Asian common octopus</name>
    <dbReference type="NCBI Taxonomy" id="2607531"/>
    <lineage>
        <taxon>Eukaryota</taxon>
        <taxon>Metazoa</taxon>
        <taxon>Spiralia</taxon>
        <taxon>Lophotrochozoa</taxon>
        <taxon>Mollusca</taxon>
        <taxon>Cephalopoda</taxon>
        <taxon>Coleoidea</taxon>
        <taxon>Octopodiformes</taxon>
        <taxon>Octopoda</taxon>
        <taxon>Incirrata</taxon>
        <taxon>Octopodidae</taxon>
        <taxon>Octopus</taxon>
    </lineage>
</organism>
<keyword evidence="4 8" id="KW-0274">FAD</keyword>
<dbReference type="PIRSF" id="PIRSF000332">
    <property type="entry name" value="FMO"/>
    <property type="match status" value="1"/>
</dbReference>
<keyword evidence="5" id="KW-0521">NADP</keyword>
<dbReference type="GO" id="GO:0050661">
    <property type="term" value="F:NADP binding"/>
    <property type="evidence" value="ECO:0007669"/>
    <property type="project" value="InterPro"/>
</dbReference>
<keyword evidence="3 8" id="KW-0285">Flavoprotein</keyword>
<dbReference type="GO" id="GO:0050660">
    <property type="term" value="F:flavin adenine dinucleotide binding"/>
    <property type="evidence" value="ECO:0007669"/>
    <property type="project" value="InterPro"/>
</dbReference>
<evidence type="ECO:0000256" key="2">
    <source>
        <dbReference type="ARBA" id="ARBA00009183"/>
    </source>
</evidence>
<keyword evidence="6 8" id="KW-0560">Oxidoreductase</keyword>
<dbReference type="GO" id="GO:0004499">
    <property type="term" value="F:N,N-dimethylaniline monooxygenase activity"/>
    <property type="evidence" value="ECO:0007669"/>
    <property type="project" value="InterPro"/>
</dbReference>
<gene>
    <name evidence="10" type="primary">LOC115225884</name>
</gene>
<evidence type="ECO:0000256" key="8">
    <source>
        <dbReference type="RuleBase" id="RU361177"/>
    </source>
</evidence>